<sequence length="246" mass="26347">MRRLLTALIATGLLAGPAAAPALADQASVCAQAGGAWREHGEYPRHTDEARCEFQESLSDDRTVSYSSPVPGDMLGDEWVESQLAAFIKSRFAQLRSSIPSAPQTSVSGDIDEHHDYRHSASVQSLVFHETVSVSAAAHPNDECLTLTFDLAEHRQLRISDLFKAGTNIPATITPLVLRDAKQGTLGQLSIGTYNDGSYSAFALTPTDLVVYLPAERVGAVNAGAFSATIPLSAFGDTLRPEYRSS</sequence>
<dbReference type="HOGENOM" id="CLU_1128435_0_0_11"/>
<proteinExistence type="predicted"/>
<dbReference type="Proteomes" id="UP000002247">
    <property type="component" value="Chromosome"/>
</dbReference>
<accession>D6ZAZ5</accession>
<organism evidence="2 3">
    <name type="scientific">Segniliparus rotundus (strain ATCC BAA-972 / CDC 1076 / CIP 108378 / DSM 44985 / JCM 13578)</name>
    <dbReference type="NCBI Taxonomy" id="640132"/>
    <lineage>
        <taxon>Bacteria</taxon>
        <taxon>Bacillati</taxon>
        <taxon>Actinomycetota</taxon>
        <taxon>Actinomycetes</taxon>
        <taxon>Mycobacteriales</taxon>
        <taxon>Segniliparaceae</taxon>
        <taxon>Segniliparus</taxon>
    </lineage>
</organism>
<evidence type="ECO:0000313" key="2">
    <source>
        <dbReference type="EMBL" id="ADG96754.1"/>
    </source>
</evidence>
<dbReference type="STRING" id="640132.Srot_0267"/>
<gene>
    <name evidence="2" type="ordered locus">Srot_0267</name>
</gene>
<keyword evidence="3" id="KW-1185">Reference proteome</keyword>
<dbReference type="KEGG" id="srt:Srot_0267"/>
<feature type="chain" id="PRO_5003091479" description="DUF3298 domain-containing protein" evidence="1">
    <location>
        <begin position="25"/>
        <end position="246"/>
    </location>
</feature>
<name>D6ZAZ5_SEGRD</name>
<reference evidence="2 3" key="1">
    <citation type="journal article" date="2010" name="Stand. Genomic Sci.">
        <title>Complete genome sequence of Segniliparus rotundus type strain (CDC 1076).</title>
        <authorList>
            <person name="Sikorski J."/>
            <person name="Lapidus A."/>
            <person name="Copeland A."/>
            <person name="Misra M."/>
            <person name="Glavina Del Rio T."/>
            <person name="Nolan M."/>
            <person name="Lucas S."/>
            <person name="Chen F."/>
            <person name="Tice H."/>
            <person name="Cheng J.F."/>
            <person name="Jando M."/>
            <person name="Schneider S."/>
            <person name="Bruce D."/>
            <person name="Goodwin L."/>
            <person name="Pitluck S."/>
            <person name="Liolios K."/>
            <person name="Mikhailova N."/>
            <person name="Pati A."/>
            <person name="Ivanova N."/>
            <person name="Mavromatis K."/>
            <person name="Chen A."/>
            <person name="Palaniappan K."/>
            <person name="Chertkov O."/>
            <person name="Land M."/>
            <person name="Hauser L."/>
            <person name="Chang Y.J."/>
            <person name="Jeffries C.D."/>
            <person name="Brettin T."/>
            <person name="Detter J.C."/>
            <person name="Han C."/>
            <person name="Rohde M."/>
            <person name="Goker M."/>
            <person name="Bristow J."/>
            <person name="Eisen J.A."/>
            <person name="Markowitz V."/>
            <person name="Hugenholtz P."/>
            <person name="Kyrpides N.C."/>
            <person name="Klenk H.P."/>
        </authorList>
    </citation>
    <scope>NUCLEOTIDE SEQUENCE [LARGE SCALE GENOMIC DNA]</scope>
    <source>
        <strain evidence="3">ATCC BAA-972 / CDC 1076 / CIP 108378 / DSM 44985 / JCM 13578</strain>
    </source>
</reference>
<evidence type="ECO:0000313" key="3">
    <source>
        <dbReference type="Proteomes" id="UP000002247"/>
    </source>
</evidence>
<dbReference type="EMBL" id="CP001958">
    <property type="protein sequence ID" value="ADG96754.1"/>
    <property type="molecule type" value="Genomic_DNA"/>
</dbReference>
<dbReference type="OrthoDB" id="4760130at2"/>
<feature type="signal peptide" evidence="1">
    <location>
        <begin position="1"/>
        <end position="24"/>
    </location>
</feature>
<dbReference type="Gene3D" id="3.90.640.20">
    <property type="entry name" value="Heat-shock cognate protein, ATPase"/>
    <property type="match status" value="1"/>
</dbReference>
<protein>
    <recommendedName>
        <fullName evidence="4">DUF3298 domain-containing protein</fullName>
    </recommendedName>
</protein>
<dbReference type="InterPro" id="IPR037126">
    <property type="entry name" value="PdaC/RsiV-like_sf"/>
</dbReference>
<dbReference type="AlphaFoldDB" id="D6ZAZ5"/>
<dbReference type="RefSeq" id="WP_013137210.1">
    <property type="nucleotide sequence ID" value="NC_014168.1"/>
</dbReference>
<evidence type="ECO:0008006" key="4">
    <source>
        <dbReference type="Google" id="ProtNLM"/>
    </source>
</evidence>
<evidence type="ECO:0000256" key="1">
    <source>
        <dbReference type="SAM" id="SignalP"/>
    </source>
</evidence>
<keyword evidence="1" id="KW-0732">Signal</keyword>